<dbReference type="InterPro" id="IPR039424">
    <property type="entry name" value="SBP_5"/>
</dbReference>
<dbReference type="PANTHER" id="PTHR30290:SF38">
    <property type="entry name" value="D,D-DIPEPTIDE-BINDING PERIPLASMIC PROTEIN DDPA-RELATED"/>
    <property type="match status" value="1"/>
</dbReference>
<feature type="signal peptide" evidence="4">
    <location>
        <begin position="1"/>
        <end position="29"/>
    </location>
</feature>
<dbReference type="InterPro" id="IPR030678">
    <property type="entry name" value="Peptide/Ni-bd"/>
</dbReference>
<dbReference type="Pfam" id="PF00496">
    <property type="entry name" value="SBP_bac_5"/>
    <property type="match status" value="1"/>
</dbReference>
<reference evidence="7" key="1">
    <citation type="journal article" date="2021" name="Syst. Appl. Microbiol.">
        <title>Roseomonas hellenica sp. nov., isolated from roots of wild-growing Alkanna tinctoria.</title>
        <authorList>
            <person name="Rat A."/>
            <person name="Naranjo H.D."/>
            <person name="Lebbe L."/>
            <person name="Cnockaert M."/>
            <person name="Krigas N."/>
            <person name="Grigoriadou K."/>
            <person name="Maloupa E."/>
            <person name="Willems A."/>
        </authorList>
    </citation>
    <scope>NUCLEOTIDE SEQUENCE [LARGE SCALE GENOMIC DNA]</scope>
    <source>
        <strain evidence="7">LMG 31523</strain>
    </source>
</reference>
<comment type="caution">
    <text evidence="6">The sequence shown here is derived from an EMBL/GenBank/DDBJ whole genome shotgun (WGS) entry which is preliminary data.</text>
</comment>
<dbReference type="PANTHER" id="PTHR30290">
    <property type="entry name" value="PERIPLASMIC BINDING COMPONENT OF ABC TRANSPORTER"/>
    <property type="match status" value="1"/>
</dbReference>
<name>A0ABS5F5A2_9PROT</name>
<dbReference type="EMBL" id="JAAGBB010000039">
    <property type="protein sequence ID" value="MBR0667676.1"/>
    <property type="molecule type" value="Genomic_DNA"/>
</dbReference>
<evidence type="ECO:0000256" key="4">
    <source>
        <dbReference type="SAM" id="SignalP"/>
    </source>
</evidence>
<evidence type="ECO:0000256" key="2">
    <source>
        <dbReference type="ARBA" id="ARBA00005695"/>
    </source>
</evidence>
<dbReference type="SUPFAM" id="SSF53850">
    <property type="entry name" value="Periplasmic binding protein-like II"/>
    <property type="match status" value="1"/>
</dbReference>
<comment type="similarity">
    <text evidence="2">Belongs to the bacterial solute-binding protein 5 family.</text>
</comment>
<dbReference type="PIRSF" id="PIRSF002741">
    <property type="entry name" value="MppA"/>
    <property type="match status" value="1"/>
</dbReference>
<feature type="domain" description="Solute-binding protein family 5" evidence="5">
    <location>
        <begin position="76"/>
        <end position="424"/>
    </location>
</feature>
<dbReference type="CDD" id="cd08502">
    <property type="entry name" value="PBP2_NikA_DppA_OppA_like_16"/>
    <property type="match status" value="1"/>
</dbReference>
<dbReference type="InterPro" id="IPR000914">
    <property type="entry name" value="SBP_5_dom"/>
</dbReference>
<evidence type="ECO:0000256" key="3">
    <source>
        <dbReference type="ARBA" id="ARBA00022729"/>
    </source>
</evidence>
<dbReference type="Gene3D" id="3.90.76.10">
    <property type="entry name" value="Dipeptide-binding Protein, Domain 1"/>
    <property type="match status" value="1"/>
</dbReference>
<comment type="subcellular location">
    <subcellularLocation>
        <location evidence="1">Periplasm</location>
    </subcellularLocation>
</comment>
<dbReference type="PROSITE" id="PS51318">
    <property type="entry name" value="TAT"/>
    <property type="match status" value="1"/>
</dbReference>
<protein>
    <submittedName>
        <fullName evidence="6">ABC transporter substrate-binding protein</fullName>
    </submittedName>
</protein>
<sequence length="532" mass="58664">MSSNFGRRGLLAAAALLPGAAMPARPALAQAGRVLRVVPHGNLALLDPIVTTTSMTNGHAYHVFDVLFALDSQYQPRPQMAAGHTVSADRLSWEITLRPGLRFHDGEPVLARDCAASLNRWAARDSTGQMIAGISEEPWSAADDRTIRLRLKRPFPRLLFALAKAGAMTPFMMPERLARTSPNTPLTEMVGSGPFRFLKDEFVTGTRAAYARFEGYVPRDEPSSYFAGGKHVHFDRIEWHIIPDGTTAAAAITRGEMDWWEAVAPDVVPLLRRSRGVTVDTADALGYVSFIRFNHLIPPFNNLALRRALMLAINQADYMQAANGEHARWQSCMAMYPCGAPQVNEIGKAFMPATPDLARARDAIRAAGYAGERVVILNPTDYPTLAPLGEVSADLMKRLGFNVDLQAMDQGTVLQRRLSKAPLDAGGWNMFHTWAHGLGMRDPLLNVFIQGQGESGWPGWYSDPKLQQLVEDWTYANEAVQSQRLMDAIQIQAFEGLPIIPLGQWYGIAAYRSNLQGVIPATNALPWNVRRV</sequence>
<keyword evidence="7" id="KW-1185">Reference proteome</keyword>
<dbReference type="Gene3D" id="3.10.105.10">
    <property type="entry name" value="Dipeptide-binding Protein, Domain 3"/>
    <property type="match status" value="1"/>
</dbReference>
<accession>A0ABS5F5A2</accession>
<dbReference type="InterPro" id="IPR006311">
    <property type="entry name" value="TAT_signal"/>
</dbReference>
<dbReference type="Gene3D" id="3.40.190.10">
    <property type="entry name" value="Periplasmic binding protein-like II"/>
    <property type="match status" value="1"/>
</dbReference>
<keyword evidence="3 4" id="KW-0732">Signal</keyword>
<evidence type="ECO:0000313" key="6">
    <source>
        <dbReference type="EMBL" id="MBR0667676.1"/>
    </source>
</evidence>
<dbReference type="Proteomes" id="UP001196870">
    <property type="component" value="Unassembled WGS sequence"/>
</dbReference>
<gene>
    <name evidence="6" type="ORF">GXW71_25195</name>
</gene>
<proteinExistence type="inferred from homology"/>
<evidence type="ECO:0000259" key="5">
    <source>
        <dbReference type="Pfam" id="PF00496"/>
    </source>
</evidence>
<evidence type="ECO:0000313" key="7">
    <source>
        <dbReference type="Proteomes" id="UP001196870"/>
    </source>
</evidence>
<dbReference type="RefSeq" id="WP_211855455.1">
    <property type="nucleotide sequence ID" value="NZ_JAAGBB010000039.1"/>
</dbReference>
<evidence type="ECO:0000256" key="1">
    <source>
        <dbReference type="ARBA" id="ARBA00004418"/>
    </source>
</evidence>
<organism evidence="6 7">
    <name type="scientific">Plastoroseomonas hellenica</name>
    <dbReference type="NCBI Taxonomy" id="2687306"/>
    <lineage>
        <taxon>Bacteria</taxon>
        <taxon>Pseudomonadati</taxon>
        <taxon>Pseudomonadota</taxon>
        <taxon>Alphaproteobacteria</taxon>
        <taxon>Acetobacterales</taxon>
        <taxon>Acetobacteraceae</taxon>
        <taxon>Plastoroseomonas</taxon>
    </lineage>
</organism>
<feature type="chain" id="PRO_5045992913" evidence="4">
    <location>
        <begin position="30"/>
        <end position="532"/>
    </location>
</feature>